<organism evidence="1 2">
    <name type="scientific">Mucuna pruriens</name>
    <name type="common">Velvet bean</name>
    <name type="synonym">Dolichos pruriens</name>
    <dbReference type="NCBI Taxonomy" id="157652"/>
    <lineage>
        <taxon>Eukaryota</taxon>
        <taxon>Viridiplantae</taxon>
        <taxon>Streptophyta</taxon>
        <taxon>Embryophyta</taxon>
        <taxon>Tracheophyta</taxon>
        <taxon>Spermatophyta</taxon>
        <taxon>Magnoliopsida</taxon>
        <taxon>eudicotyledons</taxon>
        <taxon>Gunneridae</taxon>
        <taxon>Pentapetalae</taxon>
        <taxon>rosids</taxon>
        <taxon>fabids</taxon>
        <taxon>Fabales</taxon>
        <taxon>Fabaceae</taxon>
        <taxon>Papilionoideae</taxon>
        <taxon>50 kb inversion clade</taxon>
        <taxon>NPAAA clade</taxon>
        <taxon>indigoferoid/millettioid clade</taxon>
        <taxon>Phaseoleae</taxon>
        <taxon>Mucuna</taxon>
    </lineage>
</organism>
<comment type="caution">
    <text evidence="1">The sequence shown here is derived from an EMBL/GenBank/DDBJ whole genome shotgun (WGS) entry which is preliminary data.</text>
</comment>
<dbReference type="Proteomes" id="UP000257109">
    <property type="component" value="Unassembled WGS sequence"/>
</dbReference>
<accession>A0A371G5L3</accession>
<dbReference type="AlphaFoldDB" id="A0A371G5L3"/>
<sequence length="314" mass="37599">MRTLKLNVCHNHEMLNSISISRLYFLESRYKEVMSNLLNKPIPMKYKGKGNIREYIMDILKLELNEDLLVHLVLISFPTYFGQLKISYILKRTNGPSMSLYLTMCKRKRGFKEIRLKQKKQKNDEEFTYYFYKKSRYIKKQCSKYVAWCIKRGYLMGGFWWVPSDDEKFIFMDDGSKLKIEFHLDLFETFVMSSFTQNLFLLITLTNLDFVVLWELINSYNEILRTNFEVCVECIKGKQTNIRKLCAQRAKDILELIHTNICGPFHGIDNNLYFNLERKLKSSNLIMVVNTMLDMMNQENNIQDPLYFFFERME</sequence>
<evidence type="ECO:0000313" key="2">
    <source>
        <dbReference type="Proteomes" id="UP000257109"/>
    </source>
</evidence>
<name>A0A371G5L3_MUCPR</name>
<feature type="non-terminal residue" evidence="1">
    <location>
        <position position="1"/>
    </location>
</feature>
<reference evidence="1" key="1">
    <citation type="submission" date="2018-05" db="EMBL/GenBank/DDBJ databases">
        <title>Draft genome of Mucuna pruriens seed.</title>
        <authorList>
            <person name="Nnadi N.E."/>
            <person name="Vos R."/>
            <person name="Hasami M.H."/>
            <person name="Devisetty U.K."/>
            <person name="Aguiy J.C."/>
        </authorList>
    </citation>
    <scope>NUCLEOTIDE SEQUENCE [LARGE SCALE GENOMIC DNA]</scope>
    <source>
        <strain evidence="1">JCA_2017</strain>
    </source>
</reference>
<gene>
    <name evidence="1" type="ORF">CR513_32914</name>
</gene>
<dbReference type="EMBL" id="QJKJ01006688">
    <property type="protein sequence ID" value="RDX85834.1"/>
    <property type="molecule type" value="Genomic_DNA"/>
</dbReference>
<proteinExistence type="predicted"/>
<keyword evidence="2" id="KW-1185">Reference proteome</keyword>
<protein>
    <submittedName>
        <fullName evidence="1">Uncharacterized protein</fullName>
    </submittedName>
</protein>
<evidence type="ECO:0000313" key="1">
    <source>
        <dbReference type="EMBL" id="RDX85834.1"/>
    </source>
</evidence>